<evidence type="ECO:0000256" key="14">
    <source>
        <dbReference type="ARBA" id="ARBA00023288"/>
    </source>
</evidence>
<feature type="domain" description="SLBB" evidence="16">
    <location>
        <begin position="210"/>
        <end position="287"/>
    </location>
</feature>
<evidence type="ECO:0000256" key="10">
    <source>
        <dbReference type="ARBA" id="ARBA00023114"/>
    </source>
</evidence>
<evidence type="ECO:0000256" key="4">
    <source>
        <dbReference type="ARBA" id="ARBA00022452"/>
    </source>
</evidence>
<accession>A0A4Z0BZ16</accession>
<evidence type="ECO:0000256" key="6">
    <source>
        <dbReference type="ARBA" id="ARBA00022692"/>
    </source>
</evidence>
<sequence length="407" mass="43161">MGIEDTGHLRGTARASGRKAAHRHAAIRWAIGTATLASLLAASGCAVVTTPGFDYADPKLRTSVTLGQYLPADANNPPQGMVTPITPQLVQAQASARPRTVAPEVQALFGKPQAYTIGTSDVIGIVVYDHPELLPSAGTVISQQADPTGISSAPGFIVGADGQVSFPFIGRVKVEGLTEIEASELIRQRLARYIKDPQVSVRINSFRSRRAYVDGEVRSPGTQIFTDVPMTLPEAINRAGGITAAGDRSQVTLTRGERSTAIDLMQLQEQGINPNQILLQSGDLVTVRNRDESKVFVMGEIARPSALPMRNGRLSLNEALGEAGGPNLATANTRQIYVIRNTMQGTPAIYHLNAGAPTALALAETFPLRPRDVVYVDAVPLVNWNRIVSLIVPSALAVGAGRSAVGQ</sequence>
<dbReference type="InterPro" id="IPR049712">
    <property type="entry name" value="Poly_export"/>
</dbReference>
<dbReference type="Proteomes" id="UP000297564">
    <property type="component" value="Unassembled WGS sequence"/>
</dbReference>
<keyword evidence="4" id="KW-1134">Transmembrane beta strand</keyword>
<keyword evidence="7" id="KW-0732">Signal</keyword>
<keyword evidence="12" id="KW-0564">Palmitate</keyword>
<evidence type="ECO:0000256" key="3">
    <source>
        <dbReference type="ARBA" id="ARBA00022448"/>
    </source>
</evidence>
<proteinExistence type="inferred from homology"/>
<evidence type="ECO:0000256" key="9">
    <source>
        <dbReference type="ARBA" id="ARBA00023065"/>
    </source>
</evidence>
<dbReference type="Gene3D" id="3.30.1950.10">
    <property type="entry name" value="wza like domain"/>
    <property type="match status" value="1"/>
</dbReference>
<comment type="subcellular location">
    <subcellularLocation>
        <location evidence="1">Cell outer membrane</location>
        <topology evidence="1">Multi-pass membrane protein</topology>
    </subcellularLocation>
</comment>
<feature type="domain" description="Polysaccharide export protein N-terminal" evidence="15">
    <location>
        <begin position="111"/>
        <end position="203"/>
    </location>
</feature>
<dbReference type="OrthoDB" id="9815244at2"/>
<dbReference type="Gene3D" id="3.10.560.10">
    <property type="entry name" value="Outer membrane lipoprotein wza domain like"/>
    <property type="match status" value="2"/>
</dbReference>
<dbReference type="GO" id="GO:0015159">
    <property type="term" value="F:polysaccharide transmembrane transporter activity"/>
    <property type="evidence" value="ECO:0007669"/>
    <property type="project" value="InterPro"/>
</dbReference>
<evidence type="ECO:0000256" key="11">
    <source>
        <dbReference type="ARBA" id="ARBA00023136"/>
    </source>
</evidence>
<reference evidence="17 18" key="1">
    <citation type="submission" date="2019-03" db="EMBL/GenBank/DDBJ databases">
        <title>Ramlibacter rhizophilus CCTCC AB2015357, whole genome shotgun sequence.</title>
        <authorList>
            <person name="Zhang X."/>
            <person name="Feng G."/>
            <person name="Zhu H."/>
        </authorList>
    </citation>
    <scope>NUCLEOTIDE SEQUENCE [LARGE SCALE GENOMIC DNA]</scope>
    <source>
        <strain evidence="17 18">CCTCC AB2015357</strain>
    </source>
</reference>
<name>A0A4Z0BZ16_9BURK</name>
<dbReference type="PANTHER" id="PTHR33619:SF3">
    <property type="entry name" value="POLYSACCHARIDE EXPORT PROTEIN GFCE-RELATED"/>
    <property type="match status" value="1"/>
</dbReference>
<keyword evidence="18" id="KW-1185">Reference proteome</keyword>
<evidence type="ECO:0000313" key="18">
    <source>
        <dbReference type="Proteomes" id="UP000297564"/>
    </source>
</evidence>
<keyword evidence="14" id="KW-0449">Lipoprotein</keyword>
<dbReference type="PANTHER" id="PTHR33619">
    <property type="entry name" value="POLYSACCHARIDE EXPORT PROTEIN GFCE-RELATED"/>
    <property type="match status" value="1"/>
</dbReference>
<dbReference type="GO" id="GO:0006811">
    <property type="term" value="P:monoatomic ion transport"/>
    <property type="evidence" value="ECO:0007669"/>
    <property type="project" value="UniProtKB-KW"/>
</dbReference>
<dbReference type="GO" id="GO:0046930">
    <property type="term" value="C:pore complex"/>
    <property type="evidence" value="ECO:0007669"/>
    <property type="project" value="UniProtKB-KW"/>
</dbReference>
<keyword evidence="8" id="KW-0625">Polysaccharide transport</keyword>
<dbReference type="Pfam" id="PF02563">
    <property type="entry name" value="Poly_export"/>
    <property type="match status" value="1"/>
</dbReference>
<evidence type="ECO:0000313" key="17">
    <source>
        <dbReference type="EMBL" id="TFZ04211.1"/>
    </source>
</evidence>
<dbReference type="AlphaFoldDB" id="A0A4Z0BZ16"/>
<evidence type="ECO:0000259" key="16">
    <source>
        <dbReference type="Pfam" id="PF22461"/>
    </source>
</evidence>
<evidence type="ECO:0000256" key="8">
    <source>
        <dbReference type="ARBA" id="ARBA00023047"/>
    </source>
</evidence>
<keyword evidence="6" id="KW-0812">Transmembrane</keyword>
<dbReference type="EMBL" id="SMLL01000001">
    <property type="protein sequence ID" value="TFZ04211.1"/>
    <property type="molecule type" value="Genomic_DNA"/>
</dbReference>
<keyword evidence="13" id="KW-0998">Cell outer membrane</keyword>
<evidence type="ECO:0000256" key="2">
    <source>
        <dbReference type="ARBA" id="ARBA00009450"/>
    </source>
</evidence>
<keyword evidence="11" id="KW-0472">Membrane</keyword>
<dbReference type="Pfam" id="PF22461">
    <property type="entry name" value="SLBB_2"/>
    <property type="match status" value="2"/>
</dbReference>
<keyword evidence="9" id="KW-0406">Ion transport</keyword>
<comment type="similarity">
    <text evidence="2">Belongs to the BexD/CtrA/VexA family.</text>
</comment>
<evidence type="ECO:0000256" key="12">
    <source>
        <dbReference type="ARBA" id="ARBA00023139"/>
    </source>
</evidence>
<protein>
    <submittedName>
        <fullName evidence="17">Sugar transporter</fullName>
    </submittedName>
</protein>
<keyword evidence="10" id="KW-0626">Porin</keyword>
<dbReference type="InterPro" id="IPR003715">
    <property type="entry name" value="Poly_export_N"/>
</dbReference>
<evidence type="ECO:0000256" key="1">
    <source>
        <dbReference type="ARBA" id="ARBA00004571"/>
    </source>
</evidence>
<evidence type="ECO:0000256" key="7">
    <source>
        <dbReference type="ARBA" id="ARBA00022729"/>
    </source>
</evidence>
<keyword evidence="5 17" id="KW-0762">Sugar transport</keyword>
<comment type="caution">
    <text evidence="17">The sequence shown here is derived from an EMBL/GenBank/DDBJ whole genome shotgun (WGS) entry which is preliminary data.</text>
</comment>
<keyword evidence="3" id="KW-0813">Transport</keyword>
<feature type="domain" description="SLBB" evidence="16">
    <location>
        <begin position="294"/>
        <end position="376"/>
    </location>
</feature>
<dbReference type="InterPro" id="IPR054765">
    <property type="entry name" value="SLBB_dom"/>
</dbReference>
<dbReference type="GO" id="GO:0015288">
    <property type="term" value="F:porin activity"/>
    <property type="evidence" value="ECO:0007669"/>
    <property type="project" value="UniProtKB-KW"/>
</dbReference>
<dbReference type="RefSeq" id="WP_135283093.1">
    <property type="nucleotide sequence ID" value="NZ_SMLL01000001.1"/>
</dbReference>
<evidence type="ECO:0000256" key="13">
    <source>
        <dbReference type="ARBA" id="ARBA00023237"/>
    </source>
</evidence>
<evidence type="ECO:0000256" key="5">
    <source>
        <dbReference type="ARBA" id="ARBA00022597"/>
    </source>
</evidence>
<evidence type="ECO:0000259" key="15">
    <source>
        <dbReference type="Pfam" id="PF02563"/>
    </source>
</evidence>
<dbReference type="GO" id="GO:0009279">
    <property type="term" value="C:cell outer membrane"/>
    <property type="evidence" value="ECO:0007669"/>
    <property type="project" value="UniProtKB-SubCell"/>
</dbReference>
<organism evidence="17 18">
    <name type="scientific">Ramlibacter rhizophilus</name>
    <dbReference type="NCBI Taxonomy" id="1781167"/>
    <lineage>
        <taxon>Bacteria</taxon>
        <taxon>Pseudomonadati</taxon>
        <taxon>Pseudomonadota</taxon>
        <taxon>Betaproteobacteria</taxon>
        <taxon>Burkholderiales</taxon>
        <taxon>Comamonadaceae</taxon>
        <taxon>Ramlibacter</taxon>
    </lineage>
</organism>
<gene>
    <name evidence="17" type="ORF">EZ242_00140</name>
</gene>